<evidence type="ECO:0000313" key="5">
    <source>
        <dbReference type="Proteomes" id="UP000051887"/>
    </source>
</evidence>
<dbReference type="Proteomes" id="UP000051086">
    <property type="component" value="Unassembled WGS sequence"/>
</dbReference>
<feature type="coiled-coil region" evidence="1">
    <location>
        <begin position="235"/>
        <end position="269"/>
    </location>
</feature>
<reference evidence="3 5" key="1">
    <citation type="submission" date="2015-09" db="EMBL/GenBank/DDBJ databases">
        <authorList>
            <consortium name="Swine Surveillance"/>
        </authorList>
    </citation>
    <scope>NUCLEOTIDE SEQUENCE [LARGE SCALE GENOMIC DNA]</scope>
    <source>
        <strain evidence="3 5">5120</strain>
    </source>
</reference>
<protein>
    <submittedName>
        <fullName evidence="3">Methyltransferase, FkbM family</fullName>
    </submittedName>
</protein>
<dbReference type="GO" id="GO:0008168">
    <property type="term" value="F:methyltransferase activity"/>
    <property type="evidence" value="ECO:0007669"/>
    <property type="project" value="UniProtKB-KW"/>
</dbReference>
<gene>
    <name evidence="2" type="ORF">TL5118_00504</name>
    <name evidence="3" type="ORF">TL5120_01107</name>
</gene>
<keyword evidence="3" id="KW-0808">Transferase</keyword>
<evidence type="ECO:0000256" key="1">
    <source>
        <dbReference type="SAM" id="Coils"/>
    </source>
</evidence>
<dbReference type="EMBL" id="CYSC01000019">
    <property type="protein sequence ID" value="CUH71321.1"/>
    <property type="molecule type" value="Genomic_DNA"/>
</dbReference>
<name>A0A0P1G7U2_9RHOB</name>
<evidence type="ECO:0000313" key="3">
    <source>
        <dbReference type="EMBL" id="CUH71321.1"/>
    </source>
</evidence>
<reference evidence="2 4" key="2">
    <citation type="submission" date="2015-09" db="EMBL/GenBank/DDBJ databases">
        <authorList>
            <person name="Rodrigo-Torres L."/>
            <person name="Arahal D.R."/>
        </authorList>
    </citation>
    <scope>NUCLEOTIDE SEQUENCE [LARGE SCALE GENOMIC DNA]</scope>
    <source>
        <strain evidence="2 4">CECT 5118</strain>
    </source>
</reference>
<keyword evidence="4" id="KW-1185">Reference proteome</keyword>
<dbReference type="GO" id="GO:0032259">
    <property type="term" value="P:methylation"/>
    <property type="evidence" value="ECO:0007669"/>
    <property type="project" value="UniProtKB-KW"/>
</dbReference>
<dbReference type="AlphaFoldDB" id="A0A0P1G7U2"/>
<sequence>MPLSLWSRTLKSLSDAAPIGAIVHLGAGEGRLVPDFLNAGARHIVLQEPNRAFHTALKRLSEDEPTIELLESALSTASGQQPFMSFNVARQSSLRQPTQLLALYPALKEVRKTVLETVTLDQMLQSVAMDADLEHILIIDCPGEEKTAVDQLADLPPAKAFSHVFLRAGCLPLYHGSLGVDALAEQLKTQGFEIKGESHADADFTHLVLTKPRVAPEQTNDGETAEGEDPRVAEIRDLHRRLDQSERLAERLHADLEDLRDRYGELLKHSENQADLLGQLAGRLGAKEPE</sequence>
<keyword evidence="3" id="KW-0489">Methyltransferase</keyword>
<evidence type="ECO:0000313" key="2">
    <source>
        <dbReference type="EMBL" id="CUH63555.1"/>
    </source>
</evidence>
<organism evidence="3 5">
    <name type="scientific">Thalassovita autumnalis</name>
    <dbReference type="NCBI Taxonomy" id="2072972"/>
    <lineage>
        <taxon>Bacteria</taxon>
        <taxon>Pseudomonadati</taxon>
        <taxon>Pseudomonadota</taxon>
        <taxon>Alphaproteobacteria</taxon>
        <taxon>Rhodobacterales</taxon>
        <taxon>Roseobacteraceae</taxon>
        <taxon>Thalassovita</taxon>
    </lineage>
</organism>
<dbReference type="Proteomes" id="UP000051887">
    <property type="component" value="Unassembled WGS sequence"/>
</dbReference>
<proteinExistence type="predicted"/>
<keyword evidence="1" id="KW-0175">Coiled coil</keyword>
<dbReference type="EMBL" id="CYSB01000007">
    <property type="protein sequence ID" value="CUH63555.1"/>
    <property type="molecule type" value="Genomic_DNA"/>
</dbReference>
<accession>A0A0P1G7U2</accession>
<evidence type="ECO:0000313" key="4">
    <source>
        <dbReference type="Proteomes" id="UP000051086"/>
    </source>
</evidence>